<dbReference type="AlphaFoldDB" id="A0A1V9Z1V9"/>
<reference evidence="1 2" key="1">
    <citation type="journal article" date="2014" name="Genome Biol. Evol.">
        <title>The secreted proteins of Achlya hypogyna and Thraustotheca clavata identify the ancestral oomycete secretome and reveal gene acquisitions by horizontal gene transfer.</title>
        <authorList>
            <person name="Misner I."/>
            <person name="Blouin N."/>
            <person name="Leonard G."/>
            <person name="Richards T.A."/>
            <person name="Lane C.E."/>
        </authorList>
    </citation>
    <scope>NUCLEOTIDE SEQUENCE [LARGE SCALE GENOMIC DNA]</scope>
    <source>
        <strain evidence="1 2">ATCC 48635</strain>
    </source>
</reference>
<sequence length="104" mass="12483">MTEERKQPRRWTRSFFRLEHVVRVVHRPERHADTTACRRPLRRSWYVLPPVARWILATSRWPLHMHAPVWPYTPDPDRPCPTSDRTIYVIREASAASLEATDER</sequence>
<evidence type="ECO:0000313" key="1">
    <source>
        <dbReference type="EMBL" id="OQR91892.1"/>
    </source>
</evidence>
<proteinExistence type="predicted"/>
<evidence type="ECO:0000313" key="2">
    <source>
        <dbReference type="Proteomes" id="UP000243579"/>
    </source>
</evidence>
<name>A0A1V9Z1V9_ACHHY</name>
<keyword evidence="2" id="KW-1185">Reference proteome</keyword>
<accession>A0A1V9Z1V9</accession>
<organism evidence="1 2">
    <name type="scientific">Achlya hypogyna</name>
    <name type="common">Oomycete</name>
    <name type="synonym">Protoachlya hypogyna</name>
    <dbReference type="NCBI Taxonomy" id="1202772"/>
    <lineage>
        <taxon>Eukaryota</taxon>
        <taxon>Sar</taxon>
        <taxon>Stramenopiles</taxon>
        <taxon>Oomycota</taxon>
        <taxon>Saprolegniomycetes</taxon>
        <taxon>Saprolegniales</taxon>
        <taxon>Achlyaceae</taxon>
        <taxon>Achlya</taxon>
    </lineage>
</organism>
<comment type="caution">
    <text evidence="1">The sequence shown here is derived from an EMBL/GenBank/DDBJ whole genome shotgun (WGS) entry which is preliminary data.</text>
</comment>
<dbReference type="EMBL" id="JNBR01000497">
    <property type="protein sequence ID" value="OQR91892.1"/>
    <property type="molecule type" value="Genomic_DNA"/>
</dbReference>
<dbReference type="Proteomes" id="UP000243579">
    <property type="component" value="Unassembled WGS sequence"/>
</dbReference>
<dbReference type="OrthoDB" id="61853at2759"/>
<gene>
    <name evidence="1" type="ORF">ACHHYP_04274</name>
</gene>
<protein>
    <submittedName>
        <fullName evidence="1">Uncharacterized protein</fullName>
    </submittedName>
</protein>